<comment type="similarity">
    <text evidence="1 2">Belongs to the anti-sigma-factor antagonist family.</text>
</comment>
<dbReference type="Pfam" id="PF01740">
    <property type="entry name" value="STAS"/>
    <property type="match status" value="1"/>
</dbReference>
<dbReference type="CDD" id="cd07043">
    <property type="entry name" value="STAS_anti-anti-sigma_factors"/>
    <property type="match status" value="1"/>
</dbReference>
<dbReference type="PROSITE" id="PS50801">
    <property type="entry name" value="STAS"/>
    <property type="match status" value="1"/>
</dbReference>
<evidence type="ECO:0000313" key="7">
    <source>
        <dbReference type="Proteomes" id="UP000070188"/>
    </source>
</evidence>
<dbReference type="AlphaFoldDB" id="A0A132ML97"/>
<reference evidence="7" key="4">
    <citation type="submission" date="2015-04" db="EMBL/GenBank/DDBJ databases">
        <title>Physiological reanalysis, assessment of diazotrophy, and genome sequences of multiple isolates of Streptomyces thermoautotrophicus.</title>
        <authorList>
            <person name="MacKellar D.C."/>
            <person name="Lieber L."/>
            <person name="Norman J."/>
            <person name="Bolger A."/>
            <person name="Tobin C."/>
            <person name="Murray J.W."/>
            <person name="Chang R."/>
            <person name="Ford T."/>
            <person name="Nguyen P.Q."/>
            <person name="Woodward J."/>
            <person name="Permingeat H."/>
            <person name="Joshi N.S."/>
            <person name="Silver P.A."/>
            <person name="Usadel B."/>
            <person name="Rutherford A.W."/>
            <person name="Friesen M."/>
            <person name="Prell J."/>
        </authorList>
    </citation>
    <scope>NUCLEOTIDE SEQUENCE [LARGE SCALE GENOMIC DNA]</scope>
    <source>
        <strain evidence="7">H1</strain>
    </source>
</reference>
<dbReference type="Proteomes" id="UP000070659">
    <property type="component" value="Unassembled WGS sequence"/>
</dbReference>
<evidence type="ECO:0000313" key="6">
    <source>
        <dbReference type="EMBL" id="KWX08798.1"/>
    </source>
</evidence>
<dbReference type="Gene3D" id="3.30.750.24">
    <property type="entry name" value="STAS domain"/>
    <property type="match status" value="1"/>
</dbReference>
<dbReference type="Proteomes" id="UP000070598">
    <property type="component" value="Unassembled WGS sequence"/>
</dbReference>
<evidence type="ECO:0000259" key="3">
    <source>
        <dbReference type="PROSITE" id="PS50801"/>
    </source>
</evidence>
<evidence type="ECO:0000256" key="1">
    <source>
        <dbReference type="ARBA" id="ARBA00009013"/>
    </source>
</evidence>
<dbReference type="EMBL" id="JYIJ01000019">
    <property type="protein sequence ID" value="KWW97719.1"/>
    <property type="molecule type" value="Genomic_DNA"/>
</dbReference>
<reference evidence="4 9" key="2">
    <citation type="submission" date="2015-02" db="EMBL/GenBank/DDBJ databases">
        <title>Physiological reanalysis, assessment of diazotrophy, and genome sequences of multiple isolates of Streptomyces thermoautotrophicus.</title>
        <authorList>
            <person name="MacKellar D.C."/>
            <person name="Lieber L."/>
            <person name="Norman J."/>
            <person name="Bolger A."/>
            <person name="Tobin C."/>
            <person name="Murray J.W."/>
            <person name="Prell J."/>
        </authorList>
    </citation>
    <scope>NUCLEOTIDE SEQUENCE [LARGE SCALE GENOMIC DNA]</scope>
    <source>
        <strain evidence="4 9">UBT1</strain>
    </source>
</reference>
<dbReference type="EMBL" id="LAXD01000001">
    <property type="protein sequence ID" value="KWW98634.1"/>
    <property type="molecule type" value="Genomic_DNA"/>
</dbReference>
<feature type="domain" description="STAS" evidence="3">
    <location>
        <begin position="23"/>
        <end position="123"/>
    </location>
</feature>
<organism evidence="5 7">
    <name type="scientific">Carbonactinospora thermoautotrophica</name>
    <dbReference type="NCBI Taxonomy" id="1469144"/>
    <lineage>
        <taxon>Bacteria</taxon>
        <taxon>Bacillati</taxon>
        <taxon>Actinomycetota</taxon>
        <taxon>Actinomycetes</taxon>
        <taxon>Kitasatosporales</taxon>
        <taxon>Carbonactinosporaceae</taxon>
        <taxon>Carbonactinospora</taxon>
    </lineage>
</organism>
<dbReference type="PANTHER" id="PTHR33495:SF2">
    <property type="entry name" value="ANTI-SIGMA FACTOR ANTAGONIST TM_1081-RELATED"/>
    <property type="match status" value="1"/>
</dbReference>
<evidence type="ECO:0000313" key="4">
    <source>
        <dbReference type="EMBL" id="KWW97719.1"/>
    </source>
</evidence>
<dbReference type="EMBL" id="JYIK01000937">
    <property type="protein sequence ID" value="KWX08798.1"/>
    <property type="molecule type" value="Genomic_DNA"/>
</dbReference>
<dbReference type="SUPFAM" id="SSF52091">
    <property type="entry name" value="SpoIIaa-like"/>
    <property type="match status" value="1"/>
</dbReference>
<dbReference type="RefSeq" id="WP_066883455.1">
    <property type="nucleotide sequence ID" value="NZ_CP171739.1"/>
</dbReference>
<evidence type="ECO:0000313" key="5">
    <source>
        <dbReference type="EMBL" id="KWW98634.1"/>
    </source>
</evidence>
<evidence type="ECO:0000313" key="9">
    <source>
        <dbReference type="Proteomes" id="UP000070659"/>
    </source>
</evidence>
<sequence>MAGIDTHPCHLSLVLSPRYIDGGVAVVLVVGELDLHTVRILRDEAVGLIEGGHYRLVFDLSGLTFCDSTGLGAFVHLGKRARIHGGGLRLAALRPQVEKAFRVSGLARTLPISPTVDQALVFE</sequence>
<dbReference type="PANTHER" id="PTHR33495">
    <property type="entry name" value="ANTI-SIGMA FACTOR ANTAGONIST TM_1081-RELATED-RELATED"/>
    <property type="match status" value="1"/>
</dbReference>
<accession>A0A132ML97</accession>
<comment type="caution">
    <text evidence="5">The sequence shown here is derived from an EMBL/GenBank/DDBJ whole genome shotgun (WGS) entry which is preliminary data.</text>
</comment>
<keyword evidence="7" id="KW-1185">Reference proteome</keyword>
<name>A0A132ML97_9ACTN</name>
<dbReference type="Proteomes" id="UP000070188">
    <property type="component" value="Unassembled WGS sequence"/>
</dbReference>
<dbReference type="InterPro" id="IPR003658">
    <property type="entry name" value="Anti-sigma_ant"/>
</dbReference>
<dbReference type="PATRIC" id="fig|1469144.10.peg.339"/>
<gene>
    <name evidence="5" type="ORF">LI90_261</name>
    <name evidence="4" type="ORF">TH66_19655</name>
    <name evidence="6" type="ORF">TR74_13360</name>
</gene>
<dbReference type="OrthoDB" id="3622319at2"/>
<dbReference type="GO" id="GO:0043856">
    <property type="term" value="F:anti-sigma factor antagonist activity"/>
    <property type="evidence" value="ECO:0007669"/>
    <property type="project" value="InterPro"/>
</dbReference>
<protein>
    <recommendedName>
        <fullName evidence="2">Anti-sigma factor antagonist</fullName>
    </recommendedName>
</protein>
<proteinExistence type="inferred from homology"/>
<dbReference type="InterPro" id="IPR036513">
    <property type="entry name" value="STAS_dom_sf"/>
</dbReference>
<dbReference type="STRING" id="1469144.LI90_261"/>
<reference evidence="8" key="1">
    <citation type="submission" date="2015-02" db="EMBL/GenBank/DDBJ databases">
        <title>Physiological reanalysis, assessment of diazotrophy, and genome sequences of multiple isolates of Streptomyces thermoautotrophicus.</title>
        <authorList>
            <person name="MacKellar D.C."/>
            <person name="Lieber L."/>
            <person name="Norman J."/>
            <person name="Bolger A."/>
            <person name="Tobin C."/>
            <person name="Murray J.W."/>
            <person name="Friesen M."/>
            <person name="Prell J."/>
        </authorList>
    </citation>
    <scope>NUCLEOTIDE SEQUENCE [LARGE SCALE GENOMIC DNA]</scope>
    <source>
        <strain evidence="8">UBT1</strain>
    </source>
</reference>
<dbReference type="NCBIfam" id="TIGR00377">
    <property type="entry name" value="ant_ant_sig"/>
    <property type="match status" value="1"/>
</dbReference>
<evidence type="ECO:0000313" key="8">
    <source>
        <dbReference type="Proteomes" id="UP000070598"/>
    </source>
</evidence>
<dbReference type="InterPro" id="IPR002645">
    <property type="entry name" value="STAS_dom"/>
</dbReference>
<evidence type="ECO:0000256" key="2">
    <source>
        <dbReference type="RuleBase" id="RU003749"/>
    </source>
</evidence>
<reference evidence="5" key="3">
    <citation type="submission" date="2015-04" db="EMBL/GenBank/DDBJ databases">
        <title>Physiological reanalysis, assessment of diazotrophy, and genome sequences of multiple isolates of Streptomyces thermoautotrophicus.</title>
        <authorList>
            <person name="MacKellar D.C."/>
            <person name="Lieber L."/>
            <person name="Norman J."/>
            <person name="Bolger A."/>
            <person name="Tobin C."/>
            <person name="Murray J.W."/>
            <person name="Woodward J."/>
            <person name="Friesen M."/>
            <person name="Prell J."/>
        </authorList>
    </citation>
    <scope>NUCLEOTIDE SEQUENCE [LARGE SCALE GENOMIC DNA]</scope>
    <source>
        <strain evidence="5">H1</strain>
    </source>
</reference>